<gene>
    <name evidence="2" type="ORF">K7B10_37820</name>
</gene>
<organism evidence="2 3">
    <name type="scientific">Streptomyces flavotricini</name>
    <dbReference type="NCBI Taxonomy" id="66888"/>
    <lineage>
        <taxon>Bacteria</taxon>
        <taxon>Bacillati</taxon>
        <taxon>Actinomycetota</taxon>
        <taxon>Actinomycetes</taxon>
        <taxon>Kitasatosporales</taxon>
        <taxon>Streptomycetaceae</taxon>
        <taxon>Streptomyces</taxon>
    </lineage>
</organism>
<name>A0ABS8EI95_9ACTN</name>
<evidence type="ECO:0000313" key="3">
    <source>
        <dbReference type="Proteomes" id="UP001520654"/>
    </source>
</evidence>
<dbReference type="RefSeq" id="WP_229344004.1">
    <property type="nucleotide sequence ID" value="NZ_JAINUL010000001.1"/>
</dbReference>
<comment type="caution">
    <text evidence="2">The sequence shown here is derived from an EMBL/GenBank/DDBJ whole genome shotgun (WGS) entry which is preliminary data.</text>
</comment>
<sequence length="55" mass="5695">MVPEPVAETSANTAIDRGPGAAPQRFALLRPDDTVVDMPGSVKAYSPSVADLLSL</sequence>
<proteinExistence type="predicted"/>
<evidence type="ECO:0000313" key="2">
    <source>
        <dbReference type="EMBL" id="MCC0100434.1"/>
    </source>
</evidence>
<accession>A0ABS8EI95</accession>
<reference evidence="2 3" key="1">
    <citation type="submission" date="2021-08" db="EMBL/GenBank/DDBJ databases">
        <title>Genomic Architecture of Streptomyces flavotricini NGL1 and Streptomyces erythrochromogenes HMS4 With Differential Plant Beneficial attributes and laccase production capabilities.</title>
        <authorList>
            <person name="Salwan R."/>
            <person name="Kaur R."/>
            <person name="Sharma V."/>
        </authorList>
    </citation>
    <scope>NUCLEOTIDE SEQUENCE [LARGE SCALE GENOMIC DNA]</scope>
    <source>
        <strain evidence="2 3">NGL1</strain>
    </source>
</reference>
<feature type="region of interest" description="Disordered" evidence="1">
    <location>
        <begin position="1"/>
        <end position="20"/>
    </location>
</feature>
<evidence type="ECO:0000256" key="1">
    <source>
        <dbReference type="SAM" id="MobiDB-lite"/>
    </source>
</evidence>
<protein>
    <submittedName>
        <fullName evidence="2">Uncharacterized protein</fullName>
    </submittedName>
</protein>
<dbReference type="Proteomes" id="UP001520654">
    <property type="component" value="Unassembled WGS sequence"/>
</dbReference>
<dbReference type="EMBL" id="JAINUL010000001">
    <property type="protein sequence ID" value="MCC0100434.1"/>
    <property type="molecule type" value="Genomic_DNA"/>
</dbReference>
<keyword evidence="3" id="KW-1185">Reference proteome</keyword>